<feature type="region of interest" description="Disordered" evidence="1">
    <location>
        <begin position="76"/>
        <end position="95"/>
    </location>
</feature>
<dbReference type="RefSeq" id="WP_139601419.1">
    <property type="nucleotide sequence ID" value="NZ_VDCQ01000007.1"/>
</dbReference>
<keyword evidence="3" id="KW-1185">Reference proteome</keyword>
<dbReference type="Proteomes" id="UP000307943">
    <property type="component" value="Unassembled WGS sequence"/>
</dbReference>
<dbReference type="EMBL" id="VDCQ01000007">
    <property type="protein sequence ID" value="TNJ66934.1"/>
    <property type="molecule type" value="Genomic_DNA"/>
</dbReference>
<sequence length="95" mass="11010">MNPVFDREFEALVEKFAELLTGKTNQETVEKVKKWAIYNHIHKSMPALASHWNQSHPEAKQEIRKLFEEIKSLNEAQRAARSRSETSKASEDQGE</sequence>
<comment type="caution">
    <text evidence="2">The sequence shown here is derived from an EMBL/GenBank/DDBJ whole genome shotgun (WGS) entry which is preliminary data.</text>
</comment>
<gene>
    <name evidence="2" type="ORF">FE784_06950</name>
</gene>
<dbReference type="AlphaFoldDB" id="A0A5C4TCX3"/>
<organism evidence="2 3">
    <name type="scientific">Paenibacillus hemerocallicola</name>
    <dbReference type="NCBI Taxonomy" id="1172614"/>
    <lineage>
        <taxon>Bacteria</taxon>
        <taxon>Bacillati</taxon>
        <taxon>Bacillota</taxon>
        <taxon>Bacilli</taxon>
        <taxon>Bacillales</taxon>
        <taxon>Paenibacillaceae</taxon>
        <taxon>Paenibacillus</taxon>
    </lineage>
</organism>
<feature type="compositionally biased region" description="Basic and acidic residues" evidence="1">
    <location>
        <begin position="82"/>
        <end position="95"/>
    </location>
</feature>
<evidence type="ECO:0000313" key="2">
    <source>
        <dbReference type="EMBL" id="TNJ66934.1"/>
    </source>
</evidence>
<dbReference type="OrthoDB" id="2619783at2"/>
<accession>A0A5C4TCX3</accession>
<dbReference type="Pfam" id="PF10835">
    <property type="entry name" value="DUF2573"/>
    <property type="match status" value="1"/>
</dbReference>
<dbReference type="InterPro" id="IPR020393">
    <property type="entry name" value="Uncharacterised_YusU"/>
</dbReference>
<proteinExistence type="predicted"/>
<reference evidence="2 3" key="1">
    <citation type="submission" date="2019-05" db="EMBL/GenBank/DDBJ databases">
        <title>We sequenced the genome of Paenibacillus hemerocallicola KCTC 33185 for further insight into its adaptation and study the phylogeny of Paenibacillus.</title>
        <authorList>
            <person name="Narsing Rao M.P."/>
        </authorList>
    </citation>
    <scope>NUCLEOTIDE SEQUENCE [LARGE SCALE GENOMIC DNA]</scope>
    <source>
        <strain evidence="2 3">KCTC 33185</strain>
    </source>
</reference>
<name>A0A5C4TCX3_9BACL</name>
<evidence type="ECO:0000256" key="1">
    <source>
        <dbReference type="SAM" id="MobiDB-lite"/>
    </source>
</evidence>
<evidence type="ECO:0000313" key="3">
    <source>
        <dbReference type="Proteomes" id="UP000307943"/>
    </source>
</evidence>
<protein>
    <submittedName>
        <fullName evidence="2">DUF2573 family protein</fullName>
    </submittedName>
</protein>